<reference evidence="7" key="1">
    <citation type="submission" date="2012-11" db="EMBL/GenBank/DDBJ databases">
        <title>Dependencies among metagenomic species, viruses, plasmids and units of genetic variation.</title>
        <authorList>
            <person name="Nielsen H.B."/>
            <person name="Almeida M."/>
            <person name="Juncker A.S."/>
            <person name="Rasmussen S."/>
            <person name="Li J."/>
            <person name="Sunagawa S."/>
            <person name="Plichta D."/>
            <person name="Gautier L."/>
            <person name="Le Chatelier E."/>
            <person name="Peletier E."/>
            <person name="Bonde I."/>
            <person name="Nielsen T."/>
            <person name="Manichanh C."/>
            <person name="Arumugam M."/>
            <person name="Batto J."/>
            <person name="Santos M.B.Q.D."/>
            <person name="Blom N."/>
            <person name="Borruel N."/>
            <person name="Burgdorf K.S."/>
            <person name="Boumezbeur F."/>
            <person name="Casellas F."/>
            <person name="Dore J."/>
            <person name="Guarner F."/>
            <person name="Hansen T."/>
            <person name="Hildebrand F."/>
            <person name="Kaas R.S."/>
            <person name="Kennedy S."/>
            <person name="Kristiansen K."/>
            <person name="Kultima J.R."/>
            <person name="Leonard P."/>
            <person name="Levenez F."/>
            <person name="Lund O."/>
            <person name="Moumen B."/>
            <person name="Le Paslier D."/>
            <person name="Pons N."/>
            <person name="Pedersen O."/>
            <person name="Prifti E."/>
            <person name="Qin J."/>
            <person name="Raes J."/>
            <person name="Tap J."/>
            <person name="Tims S."/>
            <person name="Ussery D.W."/>
            <person name="Yamada T."/>
            <person name="MetaHit consortium"/>
            <person name="Renault P."/>
            <person name="Sicheritz-Ponten T."/>
            <person name="Bork P."/>
            <person name="Wang J."/>
            <person name="Brunak S."/>
            <person name="Ehrlich S.D."/>
        </authorList>
    </citation>
    <scope>NUCLEOTIDE SEQUENCE [LARGE SCALE GENOMIC DNA]</scope>
</reference>
<proteinExistence type="inferred from homology"/>
<evidence type="ECO:0000256" key="2">
    <source>
        <dbReference type="ARBA" id="ARBA00023015"/>
    </source>
</evidence>
<accession>R7A6W3</accession>
<dbReference type="Gene3D" id="1.10.10.10">
    <property type="entry name" value="Winged helix-like DNA-binding domain superfamily/Winged helix DNA-binding domain"/>
    <property type="match status" value="1"/>
</dbReference>
<keyword evidence="4" id="KW-0804">Transcription</keyword>
<evidence type="ECO:0000256" key="4">
    <source>
        <dbReference type="ARBA" id="ARBA00023163"/>
    </source>
</evidence>
<evidence type="ECO:0000256" key="1">
    <source>
        <dbReference type="ARBA" id="ARBA00010641"/>
    </source>
</evidence>
<evidence type="ECO:0000313" key="8">
    <source>
        <dbReference type="Proteomes" id="UP000018141"/>
    </source>
</evidence>
<gene>
    <name evidence="7" type="ORF">BN656_01000</name>
</gene>
<dbReference type="AlphaFoldDB" id="R7A6W3"/>
<dbReference type="InterPro" id="IPR013249">
    <property type="entry name" value="RNA_pol_sigma70_r4_t2"/>
</dbReference>
<dbReference type="InterPro" id="IPR036388">
    <property type="entry name" value="WH-like_DNA-bd_sf"/>
</dbReference>
<evidence type="ECO:0000259" key="5">
    <source>
        <dbReference type="Pfam" id="PF04542"/>
    </source>
</evidence>
<sequence>MFGKRKEAHTAGSYYAGLDYEQAMRKYADMITRICIMRCGNTEDAKDCFQNVFIKLYTAEKHFETEEYLKAWLIQVAIHQCTDYHRQAWNRKVALEDDITKLDIHSGKSDEYEEESELLLMVKKLPDKYKDVLYLYYYEEYSVAQIAKLLGSNENTIKSVLKRGRDKIKIMIGGMGNEMVI</sequence>
<dbReference type="InterPro" id="IPR013324">
    <property type="entry name" value="RNA_pol_sigma_r3/r4-like"/>
</dbReference>
<dbReference type="InterPro" id="IPR039425">
    <property type="entry name" value="RNA_pol_sigma-70-like"/>
</dbReference>
<dbReference type="Gene3D" id="1.10.1740.10">
    <property type="match status" value="1"/>
</dbReference>
<keyword evidence="2" id="KW-0805">Transcription regulation</keyword>
<dbReference type="PANTHER" id="PTHR43133:SF51">
    <property type="entry name" value="RNA POLYMERASE SIGMA FACTOR"/>
    <property type="match status" value="1"/>
</dbReference>
<feature type="domain" description="RNA polymerase sigma factor 70 region 4 type 2" evidence="6">
    <location>
        <begin position="117"/>
        <end position="168"/>
    </location>
</feature>
<dbReference type="SUPFAM" id="SSF88659">
    <property type="entry name" value="Sigma3 and sigma4 domains of RNA polymerase sigma factors"/>
    <property type="match status" value="1"/>
</dbReference>
<dbReference type="InterPro" id="IPR013325">
    <property type="entry name" value="RNA_pol_sigma_r2"/>
</dbReference>
<evidence type="ECO:0008006" key="9">
    <source>
        <dbReference type="Google" id="ProtNLM"/>
    </source>
</evidence>
<dbReference type="Proteomes" id="UP000018141">
    <property type="component" value="Unassembled WGS sequence"/>
</dbReference>
<dbReference type="PANTHER" id="PTHR43133">
    <property type="entry name" value="RNA POLYMERASE ECF-TYPE SIGMA FACTO"/>
    <property type="match status" value="1"/>
</dbReference>
<dbReference type="NCBIfam" id="TIGR02937">
    <property type="entry name" value="sigma70-ECF"/>
    <property type="match status" value="1"/>
</dbReference>
<dbReference type="GO" id="GO:0006352">
    <property type="term" value="P:DNA-templated transcription initiation"/>
    <property type="evidence" value="ECO:0007669"/>
    <property type="project" value="InterPro"/>
</dbReference>
<dbReference type="Pfam" id="PF08281">
    <property type="entry name" value="Sigma70_r4_2"/>
    <property type="match status" value="1"/>
</dbReference>
<dbReference type="InterPro" id="IPR007627">
    <property type="entry name" value="RNA_pol_sigma70_r2"/>
</dbReference>
<evidence type="ECO:0000313" key="7">
    <source>
        <dbReference type="EMBL" id="CDD56503.1"/>
    </source>
</evidence>
<comment type="similarity">
    <text evidence="1">Belongs to the sigma-70 factor family. ECF subfamily.</text>
</comment>
<feature type="domain" description="RNA polymerase sigma-70 region 2" evidence="5">
    <location>
        <begin position="25"/>
        <end position="90"/>
    </location>
</feature>
<dbReference type="GO" id="GO:0016987">
    <property type="term" value="F:sigma factor activity"/>
    <property type="evidence" value="ECO:0007669"/>
    <property type="project" value="UniProtKB-KW"/>
</dbReference>
<keyword evidence="3" id="KW-0731">Sigma factor</keyword>
<comment type="caution">
    <text evidence="7">The sequence shown here is derived from an EMBL/GenBank/DDBJ whole genome shotgun (WGS) entry which is preliminary data.</text>
</comment>
<dbReference type="SUPFAM" id="SSF88946">
    <property type="entry name" value="Sigma2 domain of RNA polymerase sigma factors"/>
    <property type="match status" value="1"/>
</dbReference>
<protein>
    <recommendedName>
        <fullName evidence="9">Sigma-70 family RNA polymerase sigma factor</fullName>
    </recommendedName>
</protein>
<name>R7A6W3_9FIRM</name>
<dbReference type="GO" id="GO:0003677">
    <property type="term" value="F:DNA binding"/>
    <property type="evidence" value="ECO:0007669"/>
    <property type="project" value="InterPro"/>
</dbReference>
<dbReference type="EMBL" id="CBHH010000035">
    <property type="protein sequence ID" value="CDD56503.1"/>
    <property type="molecule type" value="Genomic_DNA"/>
</dbReference>
<dbReference type="Pfam" id="PF04542">
    <property type="entry name" value="Sigma70_r2"/>
    <property type="match status" value="1"/>
</dbReference>
<evidence type="ECO:0000259" key="6">
    <source>
        <dbReference type="Pfam" id="PF08281"/>
    </source>
</evidence>
<dbReference type="InterPro" id="IPR014284">
    <property type="entry name" value="RNA_pol_sigma-70_dom"/>
</dbReference>
<evidence type="ECO:0000256" key="3">
    <source>
        <dbReference type="ARBA" id="ARBA00023082"/>
    </source>
</evidence>
<organism evidence="7 8">
    <name type="scientific">Bacteroides pectinophilus CAG:437</name>
    <dbReference type="NCBI Taxonomy" id="1263051"/>
    <lineage>
        <taxon>Bacteria</taxon>
        <taxon>Bacillati</taxon>
        <taxon>Bacillota</taxon>
        <taxon>Clostridia</taxon>
        <taxon>Eubacteriales</taxon>
    </lineage>
</organism>